<feature type="transmembrane region" description="Helical" evidence="7">
    <location>
        <begin position="568"/>
        <end position="589"/>
    </location>
</feature>
<feature type="domain" description="SSD" evidence="8">
    <location>
        <begin position="220"/>
        <end position="345"/>
    </location>
</feature>
<feature type="transmembrane region" description="Helical" evidence="7">
    <location>
        <begin position="320"/>
        <end position="343"/>
    </location>
</feature>
<comment type="similarity">
    <text evidence="2">Belongs to the resistance-nodulation-cell division (RND) (TC 2.A.6) family. MmpL subfamily.</text>
</comment>
<feature type="transmembrane region" description="Helical" evidence="7">
    <location>
        <begin position="673"/>
        <end position="696"/>
    </location>
</feature>
<sequence>MPDVSPHPTPPSPAHTPSRFVRLARVCNRHRWRTFGAWVLAVILLLVIGSSVGTKEISNYRLPNTESQRAYDLLNTHLPAAKGDTDQFVFKATTGTLRDGENRKAVEAALAAMKRGSDVAGVESPFAPGGQLTEDGRTGVAFLTYSESTNDLELEDLEKIESSVFAQRSASLQIEHGGPGAQFVRFSNQEGDIGQLVGFVAAALVLLLTFGSAIAAGIPLLAAALAIAGTVGTISLISQIVDTPDFATQLAELIGIGVGIDYAMFVVTRYRAEIAAGRDPDEAIETAIDTAGRTVMFAAFTVVIALLGLLLLGLNFMHGVALGAGFAVLATMFAALTLLPALIGGSKGFLDGVFGELSRRGGARVLPIWKQRVRLPGGSWFARRSDSRKGRQSGSARWEAWSTGVQRRPWLAAGVATVVLLAIAFPALDMRLGSSDAGVDPKGTTTRDAYHLIADGFGPGVNGSFLVVAELDKKGDKAAAAQVTAALKKDRDFVSVGAPTVSPDGAIATVTAFPRTGPQDERTTETLRHLRDDIVPPLEKASGTTVEVGGFTAGNEDFSEVVAGKLPLFVGVVVLLSALLLMAVFRSVLIPIKAALMNLLSIGASLGFITLIFQDGHGADLLGVETGPIESFVPVLMFAIVFGLSMDYEVFLMSRVHEEWERAKDASGAITRGLATTGRVITAAASIMIVVFLAFVLADDRFIKLFGIGLASAVFFDAVIIRCLLVPAIMEILGRRAWWLPGWLDRVVPRLAIERTEDTGTSRGPELTKAG</sequence>
<feature type="transmembrane region" description="Helical" evidence="7">
    <location>
        <begin position="35"/>
        <end position="53"/>
    </location>
</feature>
<feature type="transmembrane region" description="Helical" evidence="7">
    <location>
        <begin position="193"/>
        <end position="213"/>
    </location>
</feature>
<evidence type="ECO:0000256" key="2">
    <source>
        <dbReference type="ARBA" id="ARBA00010157"/>
    </source>
</evidence>
<keyword evidence="3" id="KW-1003">Cell membrane</keyword>
<dbReference type="KEGG" id="parq:DSM112329_03306"/>
<reference evidence="9" key="1">
    <citation type="submission" date="2022-12" db="EMBL/GenBank/DDBJ databases">
        <title>Paraconexibacter alkalitolerans sp. nov. and Baekduia alba sp. nov., isolated from soil and emended description of the genera Paraconexibacter (Chun et al., 2020) and Baekduia (An et al., 2020).</title>
        <authorList>
            <person name="Vieira S."/>
            <person name="Huber K.J."/>
            <person name="Geppert A."/>
            <person name="Wolf J."/>
            <person name="Neumann-Schaal M."/>
            <person name="Muesken M."/>
            <person name="Overmann J."/>
        </authorList>
    </citation>
    <scope>NUCLEOTIDE SEQUENCE</scope>
    <source>
        <strain evidence="9">AEG42_29</strain>
    </source>
</reference>
<keyword evidence="4 7" id="KW-0812">Transmembrane</keyword>
<keyword evidence="6 7" id="KW-0472">Membrane</keyword>
<dbReference type="EMBL" id="CP114014">
    <property type="protein sequence ID" value="XAY06435.1"/>
    <property type="molecule type" value="Genomic_DNA"/>
</dbReference>
<feature type="transmembrane region" description="Helical" evidence="7">
    <location>
        <begin position="220"/>
        <end position="240"/>
    </location>
</feature>
<evidence type="ECO:0000256" key="6">
    <source>
        <dbReference type="ARBA" id="ARBA00023136"/>
    </source>
</evidence>
<dbReference type="PROSITE" id="PS50156">
    <property type="entry name" value="SSD"/>
    <property type="match status" value="2"/>
</dbReference>
<organism evidence="9">
    <name type="scientific">Paraconexibacter sp. AEG42_29</name>
    <dbReference type="NCBI Taxonomy" id="2997339"/>
    <lineage>
        <taxon>Bacteria</taxon>
        <taxon>Bacillati</taxon>
        <taxon>Actinomycetota</taxon>
        <taxon>Thermoleophilia</taxon>
        <taxon>Solirubrobacterales</taxon>
        <taxon>Paraconexibacteraceae</taxon>
        <taxon>Paraconexibacter</taxon>
    </lineage>
</organism>
<protein>
    <submittedName>
        <fullName evidence="9">Membrane protein YdfJ</fullName>
    </submittedName>
</protein>
<comment type="subcellular location">
    <subcellularLocation>
        <location evidence="1">Cell membrane</location>
        <topology evidence="1">Multi-pass membrane protein</topology>
    </subcellularLocation>
</comment>
<feature type="transmembrane region" description="Helical" evidence="7">
    <location>
        <begin position="295"/>
        <end position="314"/>
    </location>
</feature>
<dbReference type="InterPro" id="IPR004869">
    <property type="entry name" value="MMPL_dom"/>
</dbReference>
<gene>
    <name evidence="9" type="primary">ydfJ_5</name>
    <name evidence="9" type="ORF">DSM112329_03306</name>
</gene>
<evidence type="ECO:0000256" key="1">
    <source>
        <dbReference type="ARBA" id="ARBA00004651"/>
    </source>
</evidence>
<evidence type="ECO:0000256" key="7">
    <source>
        <dbReference type="SAM" id="Phobius"/>
    </source>
</evidence>
<dbReference type="InterPro" id="IPR050545">
    <property type="entry name" value="Mycobact_MmpL"/>
</dbReference>
<dbReference type="InterPro" id="IPR000731">
    <property type="entry name" value="SSD"/>
</dbReference>
<evidence type="ECO:0000256" key="5">
    <source>
        <dbReference type="ARBA" id="ARBA00022989"/>
    </source>
</evidence>
<feature type="transmembrane region" description="Helical" evidence="7">
    <location>
        <begin position="702"/>
        <end position="725"/>
    </location>
</feature>
<dbReference type="SUPFAM" id="SSF82866">
    <property type="entry name" value="Multidrug efflux transporter AcrB transmembrane domain"/>
    <property type="match status" value="2"/>
</dbReference>
<name>A0AAU7AY78_9ACTN</name>
<keyword evidence="5 7" id="KW-1133">Transmembrane helix</keyword>
<dbReference type="AlphaFoldDB" id="A0AAU7AY78"/>
<evidence type="ECO:0000313" key="9">
    <source>
        <dbReference type="EMBL" id="XAY06435.1"/>
    </source>
</evidence>
<dbReference type="Pfam" id="PF03176">
    <property type="entry name" value="MMPL"/>
    <property type="match status" value="2"/>
</dbReference>
<evidence type="ECO:0000259" key="8">
    <source>
        <dbReference type="PROSITE" id="PS50156"/>
    </source>
</evidence>
<feature type="transmembrane region" description="Helical" evidence="7">
    <location>
        <begin position="410"/>
        <end position="428"/>
    </location>
</feature>
<dbReference type="PANTHER" id="PTHR33406:SF11">
    <property type="entry name" value="MEMBRANE PROTEIN SCO6666-RELATED"/>
    <property type="match status" value="1"/>
</dbReference>
<feature type="transmembrane region" description="Helical" evidence="7">
    <location>
        <begin position="246"/>
        <end position="268"/>
    </location>
</feature>
<feature type="domain" description="SSD" evidence="8">
    <location>
        <begin position="557"/>
        <end position="731"/>
    </location>
</feature>
<evidence type="ECO:0000256" key="4">
    <source>
        <dbReference type="ARBA" id="ARBA00022692"/>
    </source>
</evidence>
<feature type="transmembrane region" description="Helical" evidence="7">
    <location>
        <begin position="633"/>
        <end position="652"/>
    </location>
</feature>
<accession>A0AAU7AY78</accession>
<feature type="transmembrane region" description="Helical" evidence="7">
    <location>
        <begin position="596"/>
        <end position="613"/>
    </location>
</feature>
<proteinExistence type="inferred from homology"/>
<dbReference type="GO" id="GO:0005886">
    <property type="term" value="C:plasma membrane"/>
    <property type="evidence" value="ECO:0007669"/>
    <property type="project" value="UniProtKB-SubCell"/>
</dbReference>
<evidence type="ECO:0000256" key="3">
    <source>
        <dbReference type="ARBA" id="ARBA00022475"/>
    </source>
</evidence>
<dbReference type="Gene3D" id="1.20.1640.10">
    <property type="entry name" value="Multidrug efflux transporter AcrB transmembrane domain"/>
    <property type="match status" value="2"/>
</dbReference>
<dbReference type="PANTHER" id="PTHR33406">
    <property type="entry name" value="MEMBRANE PROTEIN MJ1562-RELATED"/>
    <property type="match status" value="1"/>
</dbReference>